<organism evidence="10 11">
    <name type="scientific">Blastopirellula marina DSM 3645</name>
    <dbReference type="NCBI Taxonomy" id="314230"/>
    <lineage>
        <taxon>Bacteria</taxon>
        <taxon>Pseudomonadati</taxon>
        <taxon>Planctomycetota</taxon>
        <taxon>Planctomycetia</taxon>
        <taxon>Pirellulales</taxon>
        <taxon>Pirellulaceae</taxon>
        <taxon>Blastopirellula</taxon>
    </lineage>
</organism>
<dbReference type="InterPro" id="IPR011006">
    <property type="entry name" value="CheY-like_superfamily"/>
</dbReference>
<dbReference type="eggNOG" id="COG0745">
    <property type="taxonomic scope" value="Bacteria"/>
</dbReference>
<evidence type="ECO:0000256" key="5">
    <source>
        <dbReference type="ARBA" id="ARBA00023163"/>
    </source>
</evidence>
<dbReference type="PROSITE" id="PS50110">
    <property type="entry name" value="RESPONSE_REGULATORY"/>
    <property type="match status" value="1"/>
</dbReference>
<keyword evidence="4 7" id="KW-0238">DNA-binding</keyword>
<evidence type="ECO:0000256" key="1">
    <source>
        <dbReference type="ARBA" id="ARBA00022553"/>
    </source>
</evidence>
<dbReference type="CDD" id="cd00383">
    <property type="entry name" value="trans_reg_C"/>
    <property type="match status" value="1"/>
</dbReference>
<evidence type="ECO:0000313" key="11">
    <source>
        <dbReference type="Proteomes" id="UP000004358"/>
    </source>
</evidence>
<dbReference type="STRING" id="314230.DSM3645_29611"/>
<dbReference type="PANTHER" id="PTHR48111:SF4">
    <property type="entry name" value="DNA-BINDING DUAL TRANSCRIPTIONAL REGULATOR OMPR"/>
    <property type="match status" value="1"/>
</dbReference>
<dbReference type="GO" id="GO:0000156">
    <property type="term" value="F:phosphorelay response regulator activity"/>
    <property type="evidence" value="ECO:0007669"/>
    <property type="project" value="TreeGrafter"/>
</dbReference>
<dbReference type="OrthoDB" id="272875at2"/>
<dbReference type="InterPro" id="IPR001867">
    <property type="entry name" value="OmpR/PhoB-type_DNA-bd"/>
</dbReference>
<keyword evidence="2" id="KW-0902">Two-component regulatory system</keyword>
<dbReference type="InterPro" id="IPR036388">
    <property type="entry name" value="WH-like_DNA-bd_sf"/>
</dbReference>
<gene>
    <name evidence="10" type="ORF">DSM3645_29611</name>
</gene>
<keyword evidence="5" id="KW-0804">Transcription</keyword>
<dbReference type="AlphaFoldDB" id="A3ZXF2"/>
<dbReference type="GO" id="GO:0005829">
    <property type="term" value="C:cytosol"/>
    <property type="evidence" value="ECO:0007669"/>
    <property type="project" value="TreeGrafter"/>
</dbReference>
<dbReference type="Gene3D" id="3.40.50.2300">
    <property type="match status" value="1"/>
</dbReference>
<evidence type="ECO:0000259" key="9">
    <source>
        <dbReference type="PROSITE" id="PS51755"/>
    </source>
</evidence>
<dbReference type="PANTHER" id="PTHR48111">
    <property type="entry name" value="REGULATOR OF RPOS"/>
    <property type="match status" value="1"/>
</dbReference>
<dbReference type="PROSITE" id="PS51755">
    <property type="entry name" value="OMPR_PHOB"/>
    <property type="match status" value="1"/>
</dbReference>
<feature type="domain" description="OmpR/PhoB-type" evidence="9">
    <location>
        <begin position="132"/>
        <end position="228"/>
    </location>
</feature>
<protein>
    <submittedName>
        <fullName evidence="10">Phosphate regulon response regulator PhoB</fullName>
    </submittedName>
</protein>
<keyword evidence="1 6" id="KW-0597">Phosphoprotein</keyword>
<dbReference type="SMART" id="SM00862">
    <property type="entry name" value="Trans_reg_C"/>
    <property type="match status" value="1"/>
</dbReference>
<dbReference type="HOGENOM" id="CLU_000445_30_4_0"/>
<dbReference type="FunFam" id="3.40.50.2300:FF:000001">
    <property type="entry name" value="DNA-binding response regulator PhoB"/>
    <property type="match status" value="1"/>
</dbReference>
<keyword evidence="3" id="KW-0805">Transcription regulation</keyword>
<dbReference type="SUPFAM" id="SSF52172">
    <property type="entry name" value="CheY-like"/>
    <property type="match status" value="1"/>
</dbReference>
<evidence type="ECO:0000256" key="2">
    <source>
        <dbReference type="ARBA" id="ARBA00023012"/>
    </source>
</evidence>
<dbReference type="Proteomes" id="UP000004358">
    <property type="component" value="Unassembled WGS sequence"/>
</dbReference>
<comment type="caution">
    <text evidence="10">The sequence shown here is derived from an EMBL/GenBank/DDBJ whole genome shotgun (WGS) entry which is preliminary data.</text>
</comment>
<dbReference type="Gene3D" id="1.10.10.10">
    <property type="entry name" value="Winged helix-like DNA-binding domain superfamily/Winged helix DNA-binding domain"/>
    <property type="match status" value="1"/>
</dbReference>
<dbReference type="SMART" id="SM00448">
    <property type="entry name" value="REC"/>
    <property type="match status" value="1"/>
</dbReference>
<dbReference type="GO" id="GO:0006355">
    <property type="term" value="P:regulation of DNA-templated transcription"/>
    <property type="evidence" value="ECO:0007669"/>
    <property type="project" value="InterPro"/>
</dbReference>
<name>A3ZXF2_9BACT</name>
<dbReference type="RefSeq" id="WP_002653922.1">
    <property type="nucleotide sequence ID" value="NZ_CH672376.1"/>
</dbReference>
<evidence type="ECO:0000256" key="6">
    <source>
        <dbReference type="PROSITE-ProRule" id="PRU00169"/>
    </source>
</evidence>
<accession>A3ZXF2</accession>
<feature type="domain" description="Response regulatory" evidence="8">
    <location>
        <begin position="5"/>
        <end position="121"/>
    </location>
</feature>
<evidence type="ECO:0000256" key="4">
    <source>
        <dbReference type="ARBA" id="ARBA00023125"/>
    </source>
</evidence>
<proteinExistence type="predicted"/>
<dbReference type="GO" id="GO:0032993">
    <property type="term" value="C:protein-DNA complex"/>
    <property type="evidence" value="ECO:0007669"/>
    <property type="project" value="TreeGrafter"/>
</dbReference>
<evidence type="ECO:0000256" key="7">
    <source>
        <dbReference type="PROSITE-ProRule" id="PRU01091"/>
    </source>
</evidence>
<dbReference type="EMBL" id="AANZ01000018">
    <property type="protein sequence ID" value="EAQ78742.1"/>
    <property type="molecule type" value="Genomic_DNA"/>
</dbReference>
<reference evidence="10 11" key="1">
    <citation type="submission" date="2006-02" db="EMBL/GenBank/DDBJ databases">
        <authorList>
            <person name="Amann R."/>
            <person name="Ferriera S."/>
            <person name="Johnson J."/>
            <person name="Kravitz S."/>
            <person name="Halpern A."/>
            <person name="Remington K."/>
            <person name="Beeson K."/>
            <person name="Tran B."/>
            <person name="Rogers Y.-H."/>
            <person name="Friedman R."/>
            <person name="Venter J.C."/>
        </authorList>
    </citation>
    <scope>NUCLEOTIDE SEQUENCE [LARGE SCALE GENOMIC DNA]</scope>
    <source>
        <strain evidence="10 11">DSM 3645</strain>
    </source>
</reference>
<feature type="DNA-binding region" description="OmpR/PhoB-type" evidence="7">
    <location>
        <begin position="132"/>
        <end position="228"/>
    </location>
</feature>
<dbReference type="Pfam" id="PF00072">
    <property type="entry name" value="Response_reg"/>
    <property type="match status" value="1"/>
</dbReference>
<sequence>MARLKVLIVEDDRSLADVLAYNVRQAGYEVISAYDGQDGLTQAQIKTPDLVILDLMLPVVDGHEVCRRLRADASTKDIMILMLTAKSEESDQLIGFSLGADDYVTKPFSVKVLLERIKALVRRKRGADNSLDDVIASQGITIDRRRHRATASGRPLQLTRSEFRLLETLTRQPGRVFERSELIDAALGEDTVVMERTIDVHIRALRRKMADEAELIETVRGVGYRFRDPGAVTDTTDDVDAEHVVQH</sequence>
<dbReference type="InterPro" id="IPR016032">
    <property type="entry name" value="Sig_transdc_resp-reg_C-effctor"/>
</dbReference>
<evidence type="ECO:0000256" key="3">
    <source>
        <dbReference type="ARBA" id="ARBA00023015"/>
    </source>
</evidence>
<evidence type="ECO:0000313" key="10">
    <source>
        <dbReference type="EMBL" id="EAQ78742.1"/>
    </source>
</evidence>
<dbReference type="GO" id="GO:0000976">
    <property type="term" value="F:transcription cis-regulatory region binding"/>
    <property type="evidence" value="ECO:0007669"/>
    <property type="project" value="TreeGrafter"/>
</dbReference>
<dbReference type="InterPro" id="IPR001789">
    <property type="entry name" value="Sig_transdc_resp-reg_receiver"/>
</dbReference>
<dbReference type="InterPro" id="IPR039420">
    <property type="entry name" value="WalR-like"/>
</dbReference>
<evidence type="ECO:0000259" key="8">
    <source>
        <dbReference type="PROSITE" id="PS50110"/>
    </source>
</evidence>
<feature type="modified residue" description="4-aspartylphosphate" evidence="6">
    <location>
        <position position="54"/>
    </location>
</feature>
<dbReference type="SUPFAM" id="SSF46894">
    <property type="entry name" value="C-terminal effector domain of the bipartite response regulators"/>
    <property type="match status" value="1"/>
</dbReference>
<dbReference type="Pfam" id="PF00486">
    <property type="entry name" value="Trans_reg_C"/>
    <property type="match status" value="1"/>
</dbReference>